<dbReference type="InterPro" id="IPR013154">
    <property type="entry name" value="ADH-like_N"/>
</dbReference>
<dbReference type="SUPFAM" id="SSF51735">
    <property type="entry name" value="NAD(P)-binding Rossmann-fold domains"/>
    <property type="match status" value="1"/>
</dbReference>
<gene>
    <name evidence="8" type="ORF">LCGC14_1961720</name>
</gene>
<evidence type="ECO:0000256" key="2">
    <source>
        <dbReference type="ARBA" id="ARBA00008072"/>
    </source>
</evidence>
<feature type="non-terminal residue" evidence="8">
    <location>
        <position position="1"/>
    </location>
</feature>
<comment type="similarity">
    <text evidence="2">Belongs to the zinc-containing alcohol dehydrogenase family.</text>
</comment>
<name>A0A0F9G2Q0_9ZZZZ</name>
<evidence type="ECO:0000259" key="6">
    <source>
        <dbReference type="Pfam" id="PF00107"/>
    </source>
</evidence>
<evidence type="ECO:0000256" key="5">
    <source>
        <dbReference type="ARBA" id="ARBA00023002"/>
    </source>
</evidence>
<proteinExistence type="inferred from homology"/>
<dbReference type="GO" id="GO:0016491">
    <property type="term" value="F:oxidoreductase activity"/>
    <property type="evidence" value="ECO:0007669"/>
    <property type="project" value="UniProtKB-KW"/>
</dbReference>
<comment type="caution">
    <text evidence="8">The sequence shown here is derived from an EMBL/GenBank/DDBJ whole genome shotgun (WGS) entry which is preliminary data.</text>
</comment>
<feature type="domain" description="Alcohol dehydrogenase-like C-terminal" evidence="6">
    <location>
        <begin position="136"/>
        <end position="263"/>
    </location>
</feature>
<reference evidence="8" key="1">
    <citation type="journal article" date="2015" name="Nature">
        <title>Complex archaea that bridge the gap between prokaryotes and eukaryotes.</title>
        <authorList>
            <person name="Spang A."/>
            <person name="Saw J.H."/>
            <person name="Jorgensen S.L."/>
            <person name="Zaremba-Niedzwiedzka K."/>
            <person name="Martijn J."/>
            <person name="Lind A.E."/>
            <person name="van Eijk R."/>
            <person name="Schleper C."/>
            <person name="Guy L."/>
            <person name="Ettema T.J."/>
        </authorList>
    </citation>
    <scope>NUCLEOTIDE SEQUENCE</scope>
</reference>
<accession>A0A0F9G2Q0</accession>
<dbReference type="InterPro" id="IPR036291">
    <property type="entry name" value="NAD(P)-bd_dom_sf"/>
</dbReference>
<evidence type="ECO:0000256" key="3">
    <source>
        <dbReference type="ARBA" id="ARBA00022723"/>
    </source>
</evidence>
<keyword evidence="3" id="KW-0479">Metal-binding</keyword>
<organism evidence="8">
    <name type="scientific">marine sediment metagenome</name>
    <dbReference type="NCBI Taxonomy" id="412755"/>
    <lineage>
        <taxon>unclassified sequences</taxon>
        <taxon>metagenomes</taxon>
        <taxon>ecological metagenomes</taxon>
    </lineage>
</organism>
<keyword evidence="4" id="KW-0862">Zinc</keyword>
<dbReference type="SUPFAM" id="SSF50129">
    <property type="entry name" value="GroES-like"/>
    <property type="match status" value="1"/>
</dbReference>
<sequence>ICGSDIHVYHGLHPYTSYPVVQGHEVSCIVEKVGKNVRKFKPGDKVTIEPQVSCGHCYPCTHGLVNICNELRVLGFQTTGTASDYFAVSTDKLVKLPDDMGFNEGAMIEPLAVGVRAIQKGGEIKGRNILVFGAGPIGNLTAQVARGMGASGVMIVDLNDFRLSIAGQCGIDYTVNPERQDISQELKGAFGPDGADLIIECVGVNKTMDMAIELSRKGTDIVVVGVFGDKAAIDMGMVQEKELRLFGIARYIIEDFQTAIDLVTGGRIKLLPLISHEFGFYDYAKAYRHIDEKKDQTMKVMIRVN</sequence>
<dbReference type="AlphaFoldDB" id="A0A0F9G2Q0"/>
<evidence type="ECO:0000256" key="4">
    <source>
        <dbReference type="ARBA" id="ARBA00022833"/>
    </source>
</evidence>
<protein>
    <recommendedName>
        <fullName evidence="9">Enoyl reductase (ER) domain-containing protein</fullName>
    </recommendedName>
</protein>
<dbReference type="PANTHER" id="PTHR43161:SF9">
    <property type="entry name" value="SORBITOL DEHYDROGENASE"/>
    <property type="match status" value="1"/>
</dbReference>
<evidence type="ECO:0000313" key="8">
    <source>
        <dbReference type="EMBL" id="KKL84741.1"/>
    </source>
</evidence>
<dbReference type="Gene3D" id="3.40.50.720">
    <property type="entry name" value="NAD(P)-binding Rossmann-like Domain"/>
    <property type="match status" value="1"/>
</dbReference>
<evidence type="ECO:0008006" key="9">
    <source>
        <dbReference type="Google" id="ProtNLM"/>
    </source>
</evidence>
<dbReference type="PANTHER" id="PTHR43161">
    <property type="entry name" value="SORBITOL DEHYDROGENASE"/>
    <property type="match status" value="1"/>
</dbReference>
<feature type="domain" description="Alcohol dehydrogenase-like N-terminal" evidence="7">
    <location>
        <begin position="1"/>
        <end position="98"/>
    </location>
</feature>
<comment type="cofactor">
    <cofactor evidence="1">
        <name>Zn(2+)</name>
        <dbReference type="ChEBI" id="CHEBI:29105"/>
    </cofactor>
</comment>
<dbReference type="InterPro" id="IPR011032">
    <property type="entry name" value="GroES-like_sf"/>
</dbReference>
<dbReference type="GO" id="GO:0046872">
    <property type="term" value="F:metal ion binding"/>
    <property type="evidence" value="ECO:0007669"/>
    <property type="project" value="UniProtKB-KW"/>
</dbReference>
<evidence type="ECO:0000259" key="7">
    <source>
        <dbReference type="Pfam" id="PF08240"/>
    </source>
</evidence>
<keyword evidence="5" id="KW-0560">Oxidoreductase</keyword>
<dbReference type="Pfam" id="PF08240">
    <property type="entry name" value="ADH_N"/>
    <property type="match status" value="1"/>
</dbReference>
<dbReference type="EMBL" id="LAZR01021617">
    <property type="protein sequence ID" value="KKL84741.1"/>
    <property type="molecule type" value="Genomic_DNA"/>
</dbReference>
<dbReference type="Pfam" id="PF00107">
    <property type="entry name" value="ADH_zinc_N"/>
    <property type="match status" value="1"/>
</dbReference>
<dbReference type="InterPro" id="IPR013149">
    <property type="entry name" value="ADH-like_C"/>
</dbReference>
<dbReference type="Gene3D" id="3.90.180.10">
    <property type="entry name" value="Medium-chain alcohol dehydrogenases, catalytic domain"/>
    <property type="match status" value="1"/>
</dbReference>
<evidence type="ECO:0000256" key="1">
    <source>
        <dbReference type="ARBA" id="ARBA00001947"/>
    </source>
</evidence>